<dbReference type="Pfam" id="PF08849">
    <property type="entry name" value="BrxA"/>
    <property type="match status" value="1"/>
</dbReference>
<proteinExistence type="predicted"/>
<dbReference type="Gene3D" id="1.10.3540.10">
    <property type="entry name" value="uncharacterized protein from magnetospirillum magneticum domain"/>
    <property type="match status" value="1"/>
</dbReference>
<dbReference type="InterPro" id="IPR023137">
    <property type="entry name" value="BrxA_sf"/>
</dbReference>
<accession>A0A4U1Z1F7</accession>
<protein>
    <submittedName>
        <fullName evidence="1">DUF1819 family protein</fullName>
    </submittedName>
</protein>
<dbReference type="RefSeq" id="WP_136997939.1">
    <property type="nucleotide sequence ID" value="NZ_SYUW01000024.1"/>
</dbReference>
<dbReference type="AlphaFoldDB" id="A0A4U1Z1F7"/>
<name>A0A4U1Z1F7_9VIBR</name>
<reference evidence="1 2" key="1">
    <citation type="submission" date="2019-04" db="EMBL/GenBank/DDBJ databases">
        <title>A reverse ecology approach based on a biological definition of microbial populations.</title>
        <authorList>
            <person name="Arevalo P."/>
            <person name="Vaninsberghe D."/>
            <person name="Elsherbini J."/>
            <person name="Gore J."/>
            <person name="Polz M."/>
        </authorList>
    </citation>
    <scope>NUCLEOTIDE SEQUENCE [LARGE SCALE GENOMIC DNA]</scope>
    <source>
        <strain evidence="1 2">10N.261.46.E4</strain>
    </source>
</reference>
<gene>
    <name evidence="1" type="ORF">FCV52_09440</name>
</gene>
<evidence type="ECO:0000313" key="1">
    <source>
        <dbReference type="EMBL" id="TKF26087.1"/>
    </source>
</evidence>
<dbReference type="EMBL" id="SYUW01000024">
    <property type="protein sequence ID" value="TKF26087.1"/>
    <property type="molecule type" value="Genomic_DNA"/>
</dbReference>
<dbReference type="InterPro" id="IPR014948">
    <property type="entry name" value="BrxA"/>
</dbReference>
<organism evidence="1 2">
    <name type="scientific">Vibrio kanaloae</name>
    <dbReference type="NCBI Taxonomy" id="170673"/>
    <lineage>
        <taxon>Bacteria</taxon>
        <taxon>Pseudomonadati</taxon>
        <taxon>Pseudomonadota</taxon>
        <taxon>Gammaproteobacteria</taxon>
        <taxon>Vibrionales</taxon>
        <taxon>Vibrionaceae</taxon>
        <taxon>Vibrio</taxon>
    </lineage>
</organism>
<dbReference type="Proteomes" id="UP000305234">
    <property type="component" value="Unassembled WGS sequence"/>
</dbReference>
<evidence type="ECO:0000313" key="2">
    <source>
        <dbReference type="Proteomes" id="UP000305234"/>
    </source>
</evidence>
<comment type="caution">
    <text evidence="1">The sequence shown here is derived from an EMBL/GenBank/DDBJ whole genome shotgun (WGS) entry which is preliminary data.</text>
</comment>
<sequence length="198" mass="22613">MSEHKRYLGDLIGGSLMLRESQIIADLLLTEPTLEDWNKAIVEENILQKPSAASAKRNAATIKKRLESLNNEYLQKLAYSGTEEATQLMFAATLINAPILADFMRIVVTDAKRMYREALNVDDWQHFWQERGRLYPGLLEMSESSTYKISQVAFKVLADAGYIDSTKHKKLMNIFVSPDVRILLSEMDRDDIVRAMEP</sequence>